<dbReference type="EMBL" id="JBHSQH010000001">
    <property type="protein sequence ID" value="MFC5973182.1"/>
    <property type="molecule type" value="Genomic_DNA"/>
</dbReference>
<dbReference type="RefSeq" id="WP_247417422.1">
    <property type="nucleotide sequence ID" value="NZ_JALLGW010000001.1"/>
</dbReference>
<name>A0ABD5RR75_9EURY</name>
<comment type="caution">
    <text evidence="2">The sequence shown here is derived from an EMBL/GenBank/DDBJ whole genome shotgun (WGS) entry which is preliminary data.</text>
</comment>
<proteinExistence type="predicted"/>
<sequence>MSRPPHLASLSIALWYALAVAGILGIAPVGPPVAAVVGLLVGVGVFLVSRRADLPSVFARSRLHYLLPLLPLALGVTVVVLDVSGAVDVGVSETSSAPPSVVLALLLGAVLVVVGGVALVAADNRYAARKRATERELATWVAPIDETHHRRVRRVYLASAVVATLLGGVAVGSGIDLGMGLFSFAVATGLMAFTALDKPTEYTALDGGVVVSPTEGIRERYLSWGAFERSERTDEAIVLRRRLPGTSLHCSLDALEDSDAVERLLAHRIG</sequence>
<dbReference type="AlphaFoldDB" id="A0ABD5RR75"/>
<feature type="transmembrane region" description="Helical" evidence="1">
    <location>
        <begin position="177"/>
        <end position="196"/>
    </location>
</feature>
<feature type="transmembrane region" description="Helical" evidence="1">
    <location>
        <begin position="33"/>
        <end position="51"/>
    </location>
</feature>
<evidence type="ECO:0000313" key="2">
    <source>
        <dbReference type="EMBL" id="MFC5973182.1"/>
    </source>
</evidence>
<accession>A0ABD5RR75</accession>
<organism evidence="2 3">
    <name type="scientific">Halomarina salina</name>
    <dbReference type="NCBI Taxonomy" id="1872699"/>
    <lineage>
        <taxon>Archaea</taxon>
        <taxon>Methanobacteriati</taxon>
        <taxon>Methanobacteriota</taxon>
        <taxon>Stenosarchaea group</taxon>
        <taxon>Halobacteria</taxon>
        <taxon>Halobacteriales</taxon>
        <taxon>Natronomonadaceae</taxon>
        <taxon>Halomarina</taxon>
    </lineage>
</organism>
<keyword evidence="1" id="KW-0472">Membrane</keyword>
<feature type="transmembrane region" description="Helical" evidence="1">
    <location>
        <begin position="101"/>
        <end position="122"/>
    </location>
</feature>
<evidence type="ECO:0008006" key="4">
    <source>
        <dbReference type="Google" id="ProtNLM"/>
    </source>
</evidence>
<feature type="transmembrane region" description="Helical" evidence="1">
    <location>
        <begin position="7"/>
        <end position="27"/>
    </location>
</feature>
<evidence type="ECO:0000313" key="3">
    <source>
        <dbReference type="Proteomes" id="UP001596099"/>
    </source>
</evidence>
<feature type="transmembrane region" description="Helical" evidence="1">
    <location>
        <begin position="63"/>
        <end position="81"/>
    </location>
</feature>
<keyword evidence="3" id="KW-1185">Reference proteome</keyword>
<keyword evidence="1" id="KW-0812">Transmembrane</keyword>
<dbReference type="Proteomes" id="UP001596099">
    <property type="component" value="Unassembled WGS sequence"/>
</dbReference>
<keyword evidence="1" id="KW-1133">Transmembrane helix</keyword>
<reference evidence="2 3" key="1">
    <citation type="journal article" date="2019" name="Int. J. Syst. Evol. Microbiol.">
        <title>The Global Catalogue of Microorganisms (GCM) 10K type strain sequencing project: providing services to taxonomists for standard genome sequencing and annotation.</title>
        <authorList>
            <consortium name="The Broad Institute Genomics Platform"/>
            <consortium name="The Broad Institute Genome Sequencing Center for Infectious Disease"/>
            <person name="Wu L."/>
            <person name="Ma J."/>
        </authorList>
    </citation>
    <scope>NUCLEOTIDE SEQUENCE [LARGE SCALE GENOMIC DNA]</scope>
    <source>
        <strain evidence="2 3">CGMCC 1.12543</strain>
    </source>
</reference>
<protein>
    <recommendedName>
        <fullName evidence="4">PH domain-containing protein</fullName>
    </recommendedName>
</protein>
<gene>
    <name evidence="2" type="ORF">ACFPYI_17760</name>
</gene>
<evidence type="ECO:0000256" key="1">
    <source>
        <dbReference type="SAM" id="Phobius"/>
    </source>
</evidence>
<feature type="transmembrane region" description="Helical" evidence="1">
    <location>
        <begin position="155"/>
        <end position="171"/>
    </location>
</feature>